<evidence type="ECO:0000313" key="3">
    <source>
        <dbReference type="RefSeq" id="XP_072836425.1"/>
    </source>
</evidence>
<feature type="region of interest" description="Disordered" evidence="1">
    <location>
        <begin position="115"/>
        <end position="146"/>
    </location>
</feature>
<protein>
    <submittedName>
        <fullName evidence="3">Aurora kinase A- and ninein-interacting protein isoform X1</fullName>
    </submittedName>
</protein>
<name>A0ABM5ETE2_9SAUR</name>
<dbReference type="GeneID" id="110084162"/>
<keyword evidence="3" id="KW-0418">Kinase</keyword>
<reference evidence="3" key="1">
    <citation type="submission" date="2025-08" db="UniProtKB">
        <authorList>
            <consortium name="RefSeq"/>
        </authorList>
    </citation>
    <scope>IDENTIFICATION</scope>
</reference>
<feature type="region of interest" description="Disordered" evidence="1">
    <location>
        <begin position="1"/>
        <end position="51"/>
    </location>
</feature>
<feature type="region of interest" description="Disordered" evidence="1">
    <location>
        <begin position="354"/>
        <end position="388"/>
    </location>
</feature>
<keyword evidence="2" id="KW-1185">Reference proteome</keyword>
<gene>
    <name evidence="3" type="primary">AUNIP</name>
</gene>
<feature type="compositionally biased region" description="Basic and acidic residues" evidence="1">
    <location>
        <begin position="16"/>
        <end position="44"/>
    </location>
</feature>
<organism evidence="2 3">
    <name type="scientific">Pogona vitticeps</name>
    <name type="common">central bearded dragon</name>
    <dbReference type="NCBI Taxonomy" id="103695"/>
    <lineage>
        <taxon>Eukaryota</taxon>
        <taxon>Metazoa</taxon>
        <taxon>Chordata</taxon>
        <taxon>Craniata</taxon>
        <taxon>Vertebrata</taxon>
        <taxon>Euteleostomi</taxon>
        <taxon>Lepidosauria</taxon>
        <taxon>Squamata</taxon>
        <taxon>Bifurcata</taxon>
        <taxon>Unidentata</taxon>
        <taxon>Episquamata</taxon>
        <taxon>Toxicofera</taxon>
        <taxon>Iguania</taxon>
        <taxon>Acrodonta</taxon>
        <taxon>Agamidae</taxon>
        <taxon>Amphibolurinae</taxon>
        <taxon>Pogona</taxon>
    </lineage>
</organism>
<sequence>MSRSSGEGFLPASSEPARREPAFHPSDAARRVHKVPRDMEDRLLMKRKSRSLAGKQQEACGVWLDTSALKRRKLQSFLGKPVLKVLSQPSLYSAPSKVSFLRTKQTTISTFFRPQQAGDGKTRSKSLLPVATNGSSDMKSPHLPAGGEDPLPASVIHPVVMEKCGQQLVKKPQPYLPGNCHPVQAQLYNSCILHSAKDDHPAGEKEYPFSFDLAQRWEEKRVLDYAPVFEPPLRERNGDWERDPPLSLLRESPKRKVASSQQTKFQRRYRDPSSDSENINPQLEKGMNQGKPMEGLRETPPGLLLQAGGHFCSSENSQVDVASSLFTQDSEGCKVISHCLPDRGKLRLQNKPLWGKNSSAVSPSHKGHSEACYSTTGGPRASPGTTRSVLADTSEKSCYDLLFTEDSEGNKVIKH</sequence>
<feature type="region of interest" description="Disordered" evidence="1">
    <location>
        <begin position="232"/>
        <end position="293"/>
    </location>
</feature>
<dbReference type="RefSeq" id="XP_072836425.1">
    <property type="nucleotide sequence ID" value="XM_072980324.1"/>
</dbReference>
<feature type="compositionally biased region" description="Polar residues" evidence="1">
    <location>
        <begin position="372"/>
        <end position="388"/>
    </location>
</feature>
<accession>A0ABM5ETE2</accession>
<evidence type="ECO:0000256" key="1">
    <source>
        <dbReference type="SAM" id="MobiDB-lite"/>
    </source>
</evidence>
<evidence type="ECO:0000313" key="2">
    <source>
        <dbReference type="Proteomes" id="UP001652642"/>
    </source>
</evidence>
<dbReference type="PANTHER" id="PTHR14526">
    <property type="entry name" value="AURORA KINASE A AND NINEIN-INTERACTING PROTEIN"/>
    <property type="match status" value="1"/>
</dbReference>
<dbReference type="GO" id="GO:0016301">
    <property type="term" value="F:kinase activity"/>
    <property type="evidence" value="ECO:0007669"/>
    <property type="project" value="UniProtKB-KW"/>
</dbReference>
<feature type="compositionally biased region" description="Basic and acidic residues" evidence="1">
    <location>
        <begin position="232"/>
        <end position="244"/>
    </location>
</feature>
<keyword evidence="3" id="KW-0808">Transferase</keyword>
<dbReference type="Proteomes" id="UP001652642">
    <property type="component" value="Chromosome 9"/>
</dbReference>
<proteinExistence type="predicted"/>
<dbReference type="InterPro" id="IPR029286">
    <property type="entry name" value="AUNIP"/>
</dbReference>
<dbReference type="PANTHER" id="PTHR14526:SF2">
    <property type="entry name" value="AURORA KINASE A AND NINEIN-INTERACTING PROTEIN"/>
    <property type="match status" value="1"/>
</dbReference>